<accession>A0ABS1JEA8</accession>
<dbReference type="Gene3D" id="3.90.550.10">
    <property type="entry name" value="Spore Coat Polysaccharide Biosynthesis Protein SpsA, Chain A"/>
    <property type="match status" value="1"/>
</dbReference>
<comment type="caution">
    <text evidence="2">The sequence shown here is derived from an EMBL/GenBank/DDBJ whole genome shotgun (WGS) entry which is preliminary data.</text>
</comment>
<dbReference type="Gene3D" id="2.160.10.10">
    <property type="entry name" value="Hexapeptide repeat proteins"/>
    <property type="match status" value="1"/>
</dbReference>
<proteinExistence type="predicted"/>
<dbReference type="RefSeq" id="WP_201637592.1">
    <property type="nucleotide sequence ID" value="NZ_JAEQNB010000006.1"/>
</dbReference>
<keyword evidence="2" id="KW-0808">Transferase</keyword>
<reference evidence="2 3" key="1">
    <citation type="submission" date="2021-01" db="EMBL/GenBank/DDBJ databases">
        <title>Tumebacillus sp. strain ITR2 16S ribosomal RNA gene Genome sequencing and assembly.</title>
        <authorList>
            <person name="Kang M."/>
        </authorList>
    </citation>
    <scope>NUCLEOTIDE SEQUENCE [LARGE SCALE GENOMIC DNA]</scope>
    <source>
        <strain evidence="2 3">ITR2</strain>
    </source>
</reference>
<name>A0ABS1JEA8_9BACL</name>
<dbReference type="PANTHER" id="PTHR42883">
    <property type="entry name" value="GLUCOSE-1-PHOSPHATE THYMIDYLTRANSFERASE"/>
    <property type="match status" value="1"/>
</dbReference>
<dbReference type="Proteomes" id="UP000602284">
    <property type="component" value="Unassembled WGS sequence"/>
</dbReference>
<gene>
    <name evidence="2" type="ORF">JJB07_18690</name>
</gene>
<sequence>MKGVILCAGSGSRIRPFSLTLPKPLLPVLNRPLLEHAMIALQAIGIEEIAIVINPSQQAEFEHVNAKILYQEKPLGIANAVSKAATFVGSDSFVLLLGDNLILEPLNSLVQAAHGKSGAVLLQEVETPQDYGIAKLVNGRLVKLVEKPRVPEGNLAVVGAYLFDPSIFQAVQAISPSARGEYEITDAMQWLIEQGRDIGYAVSGNPCFDVGTIERWLSANRYLLQQNAGQVQLGNGVQLDRCTLVPPVLIGDHCVLQDAVIGPNVSIQNGSHLKKCTVRDSILLEHVTLLDAEFTHSILGRHADISGTGGKSAATRGYLGDFSKLVLGQEGSDPR</sequence>
<dbReference type="InterPro" id="IPR005835">
    <property type="entry name" value="NTP_transferase_dom"/>
</dbReference>
<dbReference type="SUPFAM" id="SSF53448">
    <property type="entry name" value="Nucleotide-diphospho-sugar transferases"/>
    <property type="match status" value="1"/>
</dbReference>
<evidence type="ECO:0000313" key="2">
    <source>
        <dbReference type="EMBL" id="MBL0388637.1"/>
    </source>
</evidence>
<keyword evidence="3" id="KW-1185">Reference proteome</keyword>
<dbReference type="InterPro" id="IPR029044">
    <property type="entry name" value="Nucleotide-diphossugar_trans"/>
</dbReference>
<dbReference type="EMBL" id="JAEQNB010000006">
    <property type="protein sequence ID" value="MBL0388637.1"/>
    <property type="molecule type" value="Genomic_DNA"/>
</dbReference>
<dbReference type="Pfam" id="PF00483">
    <property type="entry name" value="NTP_transferase"/>
    <property type="match status" value="1"/>
</dbReference>
<dbReference type="PANTHER" id="PTHR42883:SF2">
    <property type="entry name" value="THYMIDYLYLTRANSFERASE"/>
    <property type="match status" value="1"/>
</dbReference>
<dbReference type="GO" id="GO:0016740">
    <property type="term" value="F:transferase activity"/>
    <property type="evidence" value="ECO:0007669"/>
    <property type="project" value="UniProtKB-KW"/>
</dbReference>
<evidence type="ECO:0000313" key="3">
    <source>
        <dbReference type="Proteomes" id="UP000602284"/>
    </source>
</evidence>
<organism evidence="2 3">
    <name type="scientific">Tumebacillus amylolyticus</name>
    <dbReference type="NCBI Taxonomy" id="2801339"/>
    <lineage>
        <taxon>Bacteria</taxon>
        <taxon>Bacillati</taxon>
        <taxon>Bacillota</taxon>
        <taxon>Bacilli</taxon>
        <taxon>Bacillales</taxon>
        <taxon>Alicyclobacillaceae</taxon>
        <taxon>Tumebacillus</taxon>
    </lineage>
</organism>
<protein>
    <submittedName>
        <fullName evidence="2">NTP transferase domain-containing protein</fullName>
    </submittedName>
</protein>
<feature type="domain" description="Nucleotidyl transferase" evidence="1">
    <location>
        <begin position="2"/>
        <end position="225"/>
    </location>
</feature>
<evidence type="ECO:0000259" key="1">
    <source>
        <dbReference type="Pfam" id="PF00483"/>
    </source>
</evidence>